<keyword evidence="1 9" id="KW-0963">Cytoplasm</keyword>
<comment type="function">
    <text evidence="9">Reversibly transfers an adenylyl group from ATP to 4'-phosphopantetheine, yielding dephospho-CoA (dPCoA) and pyrophosphate.</text>
</comment>
<comment type="pathway">
    <text evidence="9">Cofactor biosynthesis; coenzyme A biosynthesis; CoA from (R)-pantothenate: step 4/5.</text>
</comment>
<keyword evidence="3 9" id="KW-0548">Nucleotidyltransferase</keyword>
<dbReference type="InterPro" id="IPR001980">
    <property type="entry name" value="PPAT"/>
</dbReference>
<dbReference type="NCBIfam" id="TIGR00125">
    <property type="entry name" value="cyt_tran_rel"/>
    <property type="match status" value="1"/>
</dbReference>
<evidence type="ECO:0000256" key="3">
    <source>
        <dbReference type="ARBA" id="ARBA00022695"/>
    </source>
</evidence>
<feature type="binding site" evidence="9">
    <location>
        <begin position="106"/>
        <end position="108"/>
    </location>
    <ligand>
        <name>ATP</name>
        <dbReference type="ChEBI" id="CHEBI:30616"/>
    </ligand>
</feature>
<dbReference type="HAMAP" id="MF_00151">
    <property type="entry name" value="PPAT_bact"/>
    <property type="match status" value="1"/>
</dbReference>
<feature type="binding site" evidence="9">
    <location>
        <position position="91"/>
    </location>
    <ligand>
        <name>substrate</name>
    </ligand>
</feature>
<evidence type="ECO:0000259" key="10">
    <source>
        <dbReference type="Pfam" id="PF01467"/>
    </source>
</evidence>
<dbReference type="GO" id="GO:0005737">
    <property type="term" value="C:cytoplasm"/>
    <property type="evidence" value="ECO:0007669"/>
    <property type="project" value="UniProtKB-SubCell"/>
</dbReference>
<keyword evidence="4 9" id="KW-0547">Nucleotide-binding</keyword>
<comment type="similarity">
    <text evidence="9">Belongs to the bacterial CoaD family.</text>
</comment>
<comment type="subcellular location">
    <subcellularLocation>
        <location evidence="9">Cytoplasm</location>
    </subcellularLocation>
</comment>
<evidence type="ECO:0000313" key="11">
    <source>
        <dbReference type="EMBL" id="SIQ97172.1"/>
    </source>
</evidence>
<dbReference type="Proteomes" id="UP000186400">
    <property type="component" value="Unassembled WGS sequence"/>
</dbReference>
<keyword evidence="5 9" id="KW-0067">ATP-binding</keyword>
<dbReference type="InterPro" id="IPR014729">
    <property type="entry name" value="Rossmann-like_a/b/a_fold"/>
</dbReference>
<evidence type="ECO:0000256" key="6">
    <source>
        <dbReference type="ARBA" id="ARBA00022842"/>
    </source>
</evidence>
<dbReference type="NCBIfam" id="TIGR01510">
    <property type="entry name" value="coaD_prev_kdtB"/>
    <property type="match status" value="1"/>
</dbReference>
<sequence>MRFDASLVNGKRVYYYSCMLRAILPGSFDPPTNGHLNLIERSQRIYDEIYVVVAHNSQKKYTFDARERLEMMQELTAGWDTVHVHLWERMVVEFAQKVDARIMIRGVRALADFSYEFELSMLNKGLDPEIETIFMPTDAQYFVLRSSSIKELVRLGGDISAMVPPLVEKKLFERIPREF</sequence>
<dbReference type="STRING" id="159291.SAMN05920897_12022"/>
<evidence type="ECO:0000256" key="1">
    <source>
        <dbReference type="ARBA" id="ARBA00022490"/>
    </source>
</evidence>
<organism evidence="11 12">
    <name type="scientific">Alkalispirochaeta americana</name>
    <dbReference type="NCBI Taxonomy" id="159291"/>
    <lineage>
        <taxon>Bacteria</taxon>
        <taxon>Pseudomonadati</taxon>
        <taxon>Spirochaetota</taxon>
        <taxon>Spirochaetia</taxon>
        <taxon>Spirochaetales</taxon>
        <taxon>Spirochaetaceae</taxon>
        <taxon>Alkalispirochaeta</taxon>
    </lineage>
</organism>
<feature type="binding site" evidence="9">
    <location>
        <position position="59"/>
    </location>
    <ligand>
        <name>substrate</name>
    </ligand>
</feature>
<proteinExistence type="inferred from homology"/>
<dbReference type="PRINTS" id="PR01020">
    <property type="entry name" value="LPSBIOSNTHSS"/>
</dbReference>
<feature type="binding site" evidence="9">
    <location>
        <position position="116"/>
    </location>
    <ligand>
        <name>ATP</name>
        <dbReference type="ChEBI" id="CHEBI:30616"/>
    </ligand>
</feature>
<dbReference type="CDD" id="cd02163">
    <property type="entry name" value="PPAT"/>
    <property type="match status" value="1"/>
</dbReference>
<reference evidence="11 12" key="1">
    <citation type="submission" date="2017-01" db="EMBL/GenBank/DDBJ databases">
        <authorList>
            <person name="Mah S.A."/>
            <person name="Swanson W.J."/>
            <person name="Moy G.W."/>
            <person name="Vacquier V.D."/>
        </authorList>
    </citation>
    <scope>NUCLEOTIDE SEQUENCE [LARGE SCALE GENOMIC DNA]</scope>
    <source>
        <strain evidence="11 12">ASpG1</strain>
    </source>
</reference>
<dbReference type="AlphaFoldDB" id="A0A1N6X4A9"/>
<evidence type="ECO:0000256" key="8">
    <source>
        <dbReference type="ARBA" id="ARBA00029346"/>
    </source>
</evidence>
<feature type="site" description="Transition state stabilizer" evidence="9">
    <location>
        <position position="35"/>
    </location>
</feature>
<gene>
    <name evidence="9" type="primary">coaD</name>
    <name evidence="11" type="ORF">SAMN05920897_12022</name>
</gene>
<dbReference type="EC" id="2.7.7.3" evidence="9"/>
<comment type="subunit">
    <text evidence="9">Homohexamer.</text>
</comment>
<protein>
    <recommendedName>
        <fullName evidence="9">Phosphopantetheine adenylyltransferase</fullName>
        <ecNumber evidence="9">2.7.7.3</ecNumber>
    </recommendedName>
    <alternativeName>
        <fullName evidence="9">Dephospho-CoA pyrophosphorylase</fullName>
    </alternativeName>
    <alternativeName>
        <fullName evidence="9">Pantetheine-phosphate adenylyltransferase</fullName>
        <shortName evidence="9">PPAT</shortName>
    </alternativeName>
</protein>
<evidence type="ECO:0000256" key="4">
    <source>
        <dbReference type="ARBA" id="ARBA00022741"/>
    </source>
</evidence>
<dbReference type="InterPro" id="IPR004821">
    <property type="entry name" value="Cyt_trans-like"/>
</dbReference>
<evidence type="ECO:0000313" key="12">
    <source>
        <dbReference type="Proteomes" id="UP000186400"/>
    </source>
</evidence>
<evidence type="ECO:0000256" key="7">
    <source>
        <dbReference type="ARBA" id="ARBA00022993"/>
    </source>
</evidence>
<feature type="binding site" evidence="9">
    <location>
        <begin position="27"/>
        <end position="28"/>
    </location>
    <ligand>
        <name>ATP</name>
        <dbReference type="ChEBI" id="CHEBI:30616"/>
    </ligand>
</feature>
<name>A0A1N6X4A9_9SPIO</name>
<evidence type="ECO:0000256" key="9">
    <source>
        <dbReference type="HAMAP-Rule" id="MF_00151"/>
    </source>
</evidence>
<keyword evidence="6 9" id="KW-0460">Magnesium</keyword>
<dbReference type="UniPathway" id="UPA00241">
    <property type="reaction ID" value="UER00355"/>
</dbReference>
<comment type="cofactor">
    <cofactor evidence="9">
        <name>Mg(2+)</name>
        <dbReference type="ChEBI" id="CHEBI:18420"/>
    </cofactor>
</comment>
<keyword evidence="2 9" id="KW-0808">Transferase</keyword>
<accession>A0A1N6X4A9</accession>
<keyword evidence="12" id="KW-1185">Reference proteome</keyword>
<evidence type="ECO:0000256" key="5">
    <source>
        <dbReference type="ARBA" id="ARBA00022840"/>
    </source>
</evidence>
<dbReference type="EMBL" id="FTMS01000020">
    <property type="protein sequence ID" value="SIQ97172.1"/>
    <property type="molecule type" value="Genomic_DNA"/>
</dbReference>
<dbReference type="PANTHER" id="PTHR21342">
    <property type="entry name" value="PHOSPHOPANTETHEINE ADENYLYLTRANSFERASE"/>
    <property type="match status" value="1"/>
</dbReference>
<evidence type="ECO:0000256" key="2">
    <source>
        <dbReference type="ARBA" id="ARBA00022679"/>
    </source>
</evidence>
<feature type="domain" description="Cytidyltransferase-like" evidence="10">
    <location>
        <begin position="23"/>
        <end position="151"/>
    </location>
</feature>
<dbReference type="Gene3D" id="3.40.50.620">
    <property type="entry name" value="HUPs"/>
    <property type="match status" value="1"/>
</dbReference>
<dbReference type="GO" id="GO:0004595">
    <property type="term" value="F:pantetheine-phosphate adenylyltransferase activity"/>
    <property type="evidence" value="ECO:0007669"/>
    <property type="project" value="UniProtKB-UniRule"/>
</dbReference>
<feature type="binding site" evidence="9">
    <location>
        <position position="35"/>
    </location>
    <ligand>
        <name>ATP</name>
        <dbReference type="ChEBI" id="CHEBI:30616"/>
    </ligand>
</feature>
<feature type="binding site" evidence="9">
    <location>
        <position position="27"/>
    </location>
    <ligand>
        <name>substrate</name>
    </ligand>
</feature>
<dbReference type="PANTHER" id="PTHR21342:SF1">
    <property type="entry name" value="PHOSPHOPANTETHEINE ADENYLYLTRANSFERASE"/>
    <property type="match status" value="1"/>
</dbReference>
<dbReference type="Pfam" id="PF01467">
    <property type="entry name" value="CTP_transf_like"/>
    <property type="match status" value="1"/>
</dbReference>
<feature type="binding site" evidence="9">
    <location>
        <begin position="141"/>
        <end position="147"/>
    </location>
    <ligand>
        <name>ATP</name>
        <dbReference type="ChEBI" id="CHEBI:30616"/>
    </ligand>
</feature>
<dbReference type="GO" id="GO:0005524">
    <property type="term" value="F:ATP binding"/>
    <property type="evidence" value="ECO:0007669"/>
    <property type="project" value="UniProtKB-KW"/>
</dbReference>
<dbReference type="SUPFAM" id="SSF52374">
    <property type="entry name" value="Nucleotidylyl transferase"/>
    <property type="match status" value="1"/>
</dbReference>
<feature type="binding site" evidence="9">
    <location>
        <position position="105"/>
    </location>
    <ligand>
        <name>substrate</name>
    </ligand>
</feature>
<keyword evidence="7 9" id="KW-0173">Coenzyme A biosynthesis</keyword>
<comment type="catalytic activity">
    <reaction evidence="8 9">
        <text>(R)-4'-phosphopantetheine + ATP + H(+) = 3'-dephospho-CoA + diphosphate</text>
        <dbReference type="Rhea" id="RHEA:19801"/>
        <dbReference type="ChEBI" id="CHEBI:15378"/>
        <dbReference type="ChEBI" id="CHEBI:30616"/>
        <dbReference type="ChEBI" id="CHEBI:33019"/>
        <dbReference type="ChEBI" id="CHEBI:57328"/>
        <dbReference type="ChEBI" id="CHEBI:61723"/>
        <dbReference type="EC" id="2.7.7.3"/>
    </reaction>
</comment>
<dbReference type="GO" id="GO:0015937">
    <property type="term" value="P:coenzyme A biosynthetic process"/>
    <property type="evidence" value="ECO:0007669"/>
    <property type="project" value="UniProtKB-UniRule"/>
</dbReference>